<dbReference type="InterPro" id="IPR017853">
    <property type="entry name" value="GH"/>
</dbReference>
<dbReference type="PANTHER" id="PTHR10357:SF179">
    <property type="entry name" value="NEUTRAL AND BASIC AMINO ACID TRANSPORT PROTEIN RBAT"/>
    <property type="match status" value="1"/>
</dbReference>
<evidence type="ECO:0000256" key="1">
    <source>
        <dbReference type="ARBA" id="ARBA00008061"/>
    </source>
</evidence>
<dbReference type="Gene3D" id="3.90.400.10">
    <property type="entry name" value="Oligo-1,6-glucosidase, Domain 2"/>
    <property type="match status" value="1"/>
</dbReference>
<dbReference type="EMBL" id="BAABAH010000004">
    <property type="protein sequence ID" value="GAA3813822.1"/>
    <property type="molecule type" value="Genomic_DNA"/>
</dbReference>
<name>A0ABP7IAU5_9ACTN</name>
<dbReference type="InterPro" id="IPR045857">
    <property type="entry name" value="O16G_dom_2"/>
</dbReference>
<dbReference type="Gene3D" id="3.20.20.80">
    <property type="entry name" value="Glycosidases"/>
    <property type="match status" value="1"/>
</dbReference>
<dbReference type="GO" id="GO:0016787">
    <property type="term" value="F:hydrolase activity"/>
    <property type="evidence" value="ECO:0007669"/>
    <property type="project" value="UniProtKB-KW"/>
</dbReference>
<dbReference type="RefSeq" id="WP_344773935.1">
    <property type="nucleotide sequence ID" value="NZ_BAABAH010000004.1"/>
</dbReference>
<organism evidence="3 4">
    <name type="scientific">Nocardioides panacisoli</name>
    <dbReference type="NCBI Taxonomy" id="627624"/>
    <lineage>
        <taxon>Bacteria</taxon>
        <taxon>Bacillati</taxon>
        <taxon>Actinomycetota</taxon>
        <taxon>Actinomycetes</taxon>
        <taxon>Propionibacteriales</taxon>
        <taxon>Nocardioidaceae</taxon>
        <taxon>Nocardioides</taxon>
    </lineage>
</organism>
<comment type="caution">
    <text evidence="3">The sequence shown here is derived from an EMBL/GenBank/DDBJ whole genome shotgun (WGS) entry which is preliminary data.</text>
</comment>
<proteinExistence type="inferred from homology"/>
<evidence type="ECO:0000259" key="2">
    <source>
        <dbReference type="SMART" id="SM00642"/>
    </source>
</evidence>
<protein>
    <submittedName>
        <fullName evidence="3">Glycoside hydrolase family 13 protein</fullName>
    </submittedName>
</protein>
<evidence type="ECO:0000313" key="3">
    <source>
        <dbReference type="EMBL" id="GAA3813822.1"/>
    </source>
</evidence>
<reference evidence="4" key="1">
    <citation type="journal article" date="2019" name="Int. J. Syst. Evol. Microbiol.">
        <title>The Global Catalogue of Microorganisms (GCM) 10K type strain sequencing project: providing services to taxonomists for standard genome sequencing and annotation.</title>
        <authorList>
            <consortium name="The Broad Institute Genomics Platform"/>
            <consortium name="The Broad Institute Genome Sequencing Center for Infectious Disease"/>
            <person name="Wu L."/>
            <person name="Ma J."/>
        </authorList>
    </citation>
    <scope>NUCLEOTIDE SEQUENCE [LARGE SCALE GENOMIC DNA]</scope>
    <source>
        <strain evidence="4">JCM 16953</strain>
    </source>
</reference>
<dbReference type="SMART" id="SM00642">
    <property type="entry name" value="Aamy"/>
    <property type="match status" value="1"/>
</dbReference>
<comment type="similarity">
    <text evidence="1">Belongs to the glycosyl hydrolase 13 family.</text>
</comment>
<accession>A0ABP7IAU5</accession>
<sequence length="555" mass="61060">MTAPHAPWWREAVVYQVYIRSFADDFPQGGGDGVGDLRGITSRLPYLRDLGVDALWVTPFYTSPQHDHGYDVADYKDVDRLFGTLADADALVARAHELGLRLIVDLVPNHTSSEHPWFQAALAAGPGSAERARYLFRDGKGPDGSEPPNNWLSVFGGPAWTRVEDADGRPGQWYLHLFDPSQPDLDWRNPEVPAMFEDVLRFWLDRGVDGFRIDVAHGLFKEASLRDQVRPEGDDEPELHVPALLRRKDAPAGDPGEREHSMVERLLDDEPMWDQPEVHEVYRSWRRILDEYDGDRMMVAEAWTQTPESMARFVRPDELHQTFNFAWLGAPWDAAAFGEVITDSLAALASTSSTPTWVLSNHDVVRHATRYGGGPAGVARGRAATLAMLALPGSAYVYQGEELGLEQVEVPPEARQDPSWFRTGKPGRDGCRVPLPWSGAAPPYGFGPGAGQPWIPQPTDWADLTVEHELADEDSTLAFYRRALAARRAHVLGTDEATTAEVEGDTLVVRRGALTAVLNTGTAPVDLPAGEVLIASGPLPAGGASLPPDTAVWLR</sequence>
<dbReference type="Pfam" id="PF00128">
    <property type="entry name" value="Alpha-amylase"/>
    <property type="match status" value="1"/>
</dbReference>
<keyword evidence="4" id="KW-1185">Reference proteome</keyword>
<dbReference type="Proteomes" id="UP001501821">
    <property type="component" value="Unassembled WGS sequence"/>
</dbReference>
<keyword evidence="3" id="KW-0378">Hydrolase</keyword>
<gene>
    <name evidence="3" type="ORF">GCM10022242_15080</name>
</gene>
<dbReference type="InterPro" id="IPR006047">
    <property type="entry name" value="GH13_cat_dom"/>
</dbReference>
<dbReference type="CDD" id="cd11332">
    <property type="entry name" value="AmyAc_OligoGlu_TS"/>
    <property type="match status" value="1"/>
</dbReference>
<dbReference type="PANTHER" id="PTHR10357">
    <property type="entry name" value="ALPHA-AMYLASE FAMILY MEMBER"/>
    <property type="match status" value="1"/>
</dbReference>
<evidence type="ECO:0000313" key="4">
    <source>
        <dbReference type="Proteomes" id="UP001501821"/>
    </source>
</evidence>
<feature type="domain" description="Glycosyl hydrolase family 13 catalytic" evidence="2">
    <location>
        <begin position="16"/>
        <end position="432"/>
    </location>
</feature>
<dbReference type="SUPFAM" id="SSF51445">
    <property type="entry name" value="(Trans)glycosidases"/>
    <property type="match status" value="1"/>
</dbReference>